<name>A0ACA9M4R9_9GLOM</name>
<protein>
    <submittedName>
        <fullName evidence="1">15889_t:CDS:1</fullName>
    </submittedName>
</protein>
<accession>A0ACA9M4R9</accession>
<dbReference type="Proteomes" id="UP000789525">
    <property type="component" value="Unassembled WGS sequence"/>
</dbReference>
<sequence>MDIFDFDRRNGAQQIASWESDSFAKNFEQTIIHYHIRLSRKLIIFDASNAKKIGVDPQVSDIGRGTFKRMIVTAKNNKGEVIEEELDNNQNNSNVRTKIESKNEKDKSKTSELDIDDSDDESEGTDATEESENDAAESESNNNLVEF</sequence>
<proteinExistence type="predicted"/>
<gene>
    <name evidence="1" type="ORF">ACOLOM_LOCUS5172</name>
</gene>
<reference evidence="1" key="1">
    <citation type="submission" date="2021-06" db="EMBL/GenBank/DDBJ databases">
        <authorList>
            <person name="Kallberg Y."/>
            <person name="Tangrot J."/>
            <person name="Rosling A."/>
        </authorList>
    </citation>
    <scope>NUCLEOTIDE SEQUENCE</scope>
    <source>
        <strain evidence="1">CL356</strain>
    </source>
</reference>
<organism evidence="1 2">
    <name type="scientific">Acaulospora colombiana</name>
    <dbReference type="NCBI Taxonomy" id="27376"/>
    <lineage>
        <taxon>Eukaryota</taxon>
        <taxon>Fungi</taxon>
        <taxon>Fungi incertae sedis</taxon>
        <taxon>Mucoromycota</taxon>
        <taxon>Glomeromycotina</taxon>
        <taxon>Glomeromycetes</taxon>
        <taxon>Diversisporales</taxon>
        <taxon>Acaulosporaceae</taxon>
        <taxon>Acaulospora</taxon>
    </lineage>
</organism>
<dbReference type="EMBL" id="CAJVPT010009232">
    <property type="protein sequence ID" value="CAG8559467.1"/>
    <property type="molecule type" value="Genomic_DNA"/>
</dbReference>
<comment type="caution">
    <text evidence="1">The sequence shown here is derived from an EMBL/GenBank/DDBJ whole genome shotgun (WGS) entry which is preliminary data.</text>
</comment>
<keyword evidence="2" id="KW-1185">Reference proteome</keyword>
<evidence type="ECO:0000313" key="2">
    <source>
        <dbReference type="Proteomes" id="UP000789525"/>
    </source>
</evidence>
<evidence type="ECO:0000313" key="1">
    <source>
        <dbReference type="EMBL" id="CAG8559467.1"/>
    </source>
</evidence>